<feature type="coiled-coil region" evidence="2">
    <location>
        <begin position="240"/>
        <end position="267"/>
    </location>
</feature>
<reference evidence="7 8" key="1">
    <citation type="submission" date="2022-11" db="UniProtKB">
        <authorList>
            <consortium name="WormBaseParasite"/>
        </authorList>
    </citation>
    <scope>IDENTIFICATION</scope>
</reference>
<organism evidence="6 9">
    <name type="scientific">Parascaris univalens</name>
    <name type="common">Nematode worm</name>
    <dbReference type="NCBI Taxonomy" id="6257"/>
    <lineage>
        <taxon>Eukaryota</taxon>
        <taxon>Metazoa</taxon>
        <taxon>Ecdysozoa</taxon>
        <taxon>Nematoda</taxon>
        <taxon>Chromadorea</taxon>
        <taxon>Rhabditida</taxon>
        <taxon>Spirurina</taxon>
        <taxon>Ascaridomorpha</taxon>
        <taxon>Ascaridoidea</taxon>
        <taxon>Ascarididae</taxon>
        <taxon>Parascaris</taxon>
    </lineage>
</organism>
<keyword evidence="6" id="KW-1185">Reference proteome</keyword>
<dbReference type="InterPro" id="IPR050923">
    <property type="entry name" value="Cell_Proc_Reg/RNA_Proc"/>
</dbReference>
<dbReference type="CDD" id="cd22677">
    <property type="entry name" value="FHA_Kanadaptin"/>
    <property type="match status" value="1"/>
</dbReference>
<name>A0A915AXK6_PARUN</name>
<evidence type="ECO:0000256" key="2">
    <source>
        <dbReference type="SAM" id="Coils"/>
    </source>
</evidence>
<protein>
    <submittedName>
        <fullName evidence="7 8">FHA domain-containing protein</fullName>
    </submittedName>
</protein>
<feature type="coiled-coil region" evidence="2">
    <location>
        <begin position="441"/>
        <end position="524"/>
    </location>
</feature>
<dbReference type="InterPro" id="IPR000253">
    <property type="entry name" value="FHA_dom"/>
</dbReference>
<dbReference type="WBParaSite" id="PgR019_g083_t06">
    <property type="protein sequence ID" value="PgR019_g083_t06"/>
    <property type="gene ID" value="PgR019_g083"/>
</dbReference>
<evidence type="ECO:0000313" key="6">
    <source>
        <dbReference type="Proteomes" id="UP000887569"/>
    </source>
</evidence>
<dbReference type="WBParaSite" id="PgR019_g083_t03">
    <property type="protein sequence ID" value="PgR019_g083_t03"/>
    <property type="gene ID" value="PgR019_g083"/>
</dbReference>
<dbReference type="GO" id="GO:0003723">
    <property type="term" value="F:RNA binding"/>
    <property type="evidence" value="ECO:0007669"/>
    <property type="project" value="UniProtKB-UniRule"/>
</dbReference>
<feature type="region of interest" description="Disordered" evidence="3">
    <location>
        <begin position="655"/>
        <end position="678"/>
    </location>
</feature>
<dbReference type="InterPro" id="IPR014720">
    <property type="entry name" value="dsRBD_dom"/>
</dbReference>
<evidence type="ECO:0000259" key="4">
    <source>
        <dbReference type="PROSITE" id="PS50006"/>
    </source>
</evidence>
<dbReference type="PROSITE" id="PS50137">
    <property type="entry name" value="DS_RBD"/>
    <property type="match status" value="1"/>
</dbReference>
<dbReference type="Pfam" id="PF00035">
    <property type="entry name" value="dsrm"/>
    <property type="match status" value="1"/>
</dbReference>
<evidence type="ECO:0000256" key="3">
    <source>
        <dbReference type="SAM" id="MobiDB-lite"/>
    </source>
</evidence>
<evidence type="ECO:0000313" key="7">
    <source>
        <dbReference type="WBParaSite" id="PgR019_g083_t03"/>
    </source>
</evidence>
<feature type="domain" description="DRBM" evidence="5">
    <location>
        <begin position="304"/>
        <end position="378"/>
    </location>
</feature>
<dbReference type="PROSITE" id="PS50006">
    <property type="entry name" value="FHA_DOMAIN"/>
    <property type="match status" value="1"/>
</dbReference>
<dbReference type="SMART" id="SM00358">
    <property type="entry name" value="DSRM"/>
    <property type="match status" value="1"/>
</dbReference>
<dbReference type="InterPro" id="IPR008984">
    <property type="entry name" value="SMAD_FHA_dom_sf"/>
</dbReference>
<dbReference type="Proteomes" id="UP000887569">
    <property type="component" value="Unplaced"/>
</dbReference>
<evidence type="ECO:0000256" key="1">
    <source>
        <dbReference type="PROSITE-ProRule" id="PRU00266"/>
    </source>
</evidence>
<keyword evidence="2" id="KW-0175">Coiled coil</keyword>
<dbReference type="Pfam" id="PF00498">
    <property type="entry name" value="FHA"/>
    <property type="match status" value="1"/>
</dbReference>
<proteinExistence type="predicted"/>
<dbReference type="SMART" id="SM00240">
    <property type="entry name" value="FHA"/>
    <property type="match status" value="1"/>
</dbReference>
<keyword evidence="1" id="KW-0694">RNA-binding</keyword>
<evidence type="ECO:0000259" key="5">
    <source>
        <dbReference type="PROSITE" id="PS50137"/>
    </source>
</evidence>
<dbReference type="PANTHER" id="PTHR23308">
    <property type="entry name" value="NUCLEAR INHIBITOR OF PROTEIN PHOSPHATASE-1"/>
    <property type="match status" value="1"/>
</dbReference>
<accession>A0A915AXK6</accession>
<feature type="compositionally biased region" description="Polar residues" evidence="3">
    <location>
        <begin position="61"/>
        <end position="71"/>
    </location>
</feature>
<dbReference type="AlphaFoldDB" id="A0A915AXK6"/>
<evidence type="ECO:0000313" key="9">
    <source>
        <dbReference type="WBParaSite" id="PgR019_g083_t06"/>
    </source>
</evidence>
<sequence>SLQRIVDDYPRKIPLSIMMEIPTQLEDTSTHDGDASSIHIAECDSSTHLNELDPSIDINDSDSATFRQPDSSIPLPLHTVTSSKKDAGGDDSTPSMIPNLDYKPPPWAVEPSSEYIYGVDVIKSGMLIESIPFSRRAASTYVVVGRLPVCDIHLDHPSISRYHCILQYGEDIMDRRGKGWHIYDLGSTHGTKLNKQMLASKQYVRIRVGHVMQFGGSSRIMVLTGPPSDSEKEWEYSPTEMRKMRERKKLEQKLRKEAEKIVLSEKTTDDEGISWGMEYDEDQAYAQTIEGDIGEEREAAYRDDPLKALSHFFDREGFDMEFSFSESGTAHNHKWTCYIELPVDTAAGQSLSATATCSGSKKEAQNMCALNACHILDTHGVLYRSRNETRKKAKDLAENDFYDSDEDVYFDRTGQIERSRESRRKRALEAKGESTEVKETYESLLKKIMISNEEVQRIEKRLEVLSSREENIKAEEGDDELDTYCKNLQQSTSAGDNIDTKVEKSNLRQRLVELKHEMERLEKLAKIAKPVALPALKTNITATSSSGMKRATGMVSAATMNKLLMLRRSKAAASREKAKGHEMGMQPPPTDIPFVAEFEEEDEQIPETSEEKTKAIKYEQPLGASNIEQQSEAQMHDRSETKRQHIVQEPVVSLQKLQSSNPPRPINVSREEVGEPPSSVIKKAVEEEKEAEQHETSAGCGIDSRDAVVKRKRMRIRGERMLTKAPIETGEYGEGCPNRDEEYATWMPPEDQCGDGTTSLNAKFAGRY</sequence>
<dbReference type="Gene3D" id="2.60.200.20">
    <property type="match status" value="1"/>
</dbReference>
<evidence type="ECO:0000313" key="8">
    <source>
        <dbReference type="WBParaSite" id="PgR019_g083_t05"/>
    </source>
</evidence>
<feature type="domain" description="FHA" evidence="4">
    <location>
        <begin position="142"/>
        <end position="198"/>
    </location>
</feature>
<feature type="region of interest" description="Disordered" evidence="3">
    <location>
        <begin position="49"/>
        <end position="98"/>
    </location>
</feature>
<dbReference type="SUPFAM" id="SSF49879">
    <property type="entry name" value="SMAD/FHA domain"/>
    <property type="match status" value="1"/>
</dbReference>
<dbReference type="Gene3D" id="3.30.160.20">
    <property type="match status" value="1"/>
</dbReference>
<dbReference type="WBParaSite" id="PgR019_g083_t05">
    <property type="protein sequence ID" value="PgR019_g083_t05"/>
    <property type="gene ID" value="PgR019_g083"/>
</dbReference>
<dbReference type="CDD" id="cd19856">
    <property type="entry name" value="DSRM_Kanadaptin"/>
    <property type="match status" value="1"/>
</dbReference>